<comment type="caution">
    <text evidence="1">The sequence shown here is derived from an EMBL/GenBank/DDBJ whole genome shotgun (WGS) entry which is preliminary data.</text>
</comment>
<accession>A0A7J8NJG6</accession>
<proteinExistence type="predicted"/>
<name>A0A7J8NJG6_9ROSI</name>
<keyword evidence="2" id="KW-1185">Reference proteome</keyword>
<dbReference type="Proteomes" id="UP000593572">
    <property type="component" value="Unassembled WGS sequence"/>
</dbReference>
<sequence>MISTKLIYDDQIRIGRSSTQNISKCGKISMIIYLLANRLLFQS</sequence>
<reference evidence="1 2" key="1">
    <citation type="journal article" date="2019" name="Genome Biol. Evol.">
        <title>Insights into the evolution of the New World diploid cottons (Gossypium, subgenus Houzingenia) based on genome sequencing.</title>
        <authorList>
            <person name="Grover C.E."/>
            <person name="Arick M.A. 2nd"/>
            <person name="Thrash A."/>
            <person name="Conover J.L."/>
            <person name="Sanders W.S."/>
            <person name="Peterson D.G."/>
            <person name="Frelichowski J.E."/>
            <person name="Scheffler J.A."/>
            <person name="Scheffler B.E."/>
            <person name="Wendel J.F."/>
        </authorList>
    </citation>
    <scope>NUCLEOTIDE SEQUENCE [LARGE SCALE GENOMIC DNA]</scope>
    <source>
        <strain evidence="1">157</strain>
        <tissue evidence="1">Leaf</tissue>
    </source>
</reference>
<protein>
    <submittedName>
        <fullName evidence="1">Uncharacterized protein</fullName>
    </submittedName>
</protein>
<evidence type="ECO:0000313" key="1">
    <source>
        <dbReference type="EMBL" id="MBA0577141.1"/>
    </source>
</evidence>
<evidence type="ECO:0000313" key="2">
    <source>
        <dbReference type="Proteomes" id="UP000593572"/>
    </source>
</evidence>
<organism evidence="1 2">
    <name type="scientific">Gossypium lobatum</name>
    <dbReference type="NCBI Taxonomy" id="34289"/>
    <lineage>
        <taxon>Eukaryota</taxon>
        <taxon>Viridiplantae</taxon>
        <taxon>Streptophyta</taxon>
        <taxon>Embryophyta</taxon>
        <taxon>Tracheophyta</taxon>
        <taxon>Spermatophyta</taxon>
        <taxon>Magnoliopsida</taxon>
        <taxon>eudicotyledons</taxon>
        <taxon>Gunneridae</taxon>
        <taxon>Pentapetalae</taxon>
        <taxon>rosids</taxon>
        <taxon>malvids</taxon>
        <taxon>Malvales</taxon>
        <taxon>Malvaceae</taxon>
        <taxon>Malvoideae</taxon>
        <taxon>Gossypium</taxon>
    </lineage>
</organism>
<gene>
    <name evidence="1" type="ORF">Golob_006889</name>
</gene>
<dbReference type="EMBL" id="JABEZX010353648">
    <property type="protein sequence ID" value="MBA0577141.1"/>
    <property type="molecule type" value="Genomic_DNA"/>
</dbReference>
<dbReference type="AlphaFoldDB" id="A0A7J8NJG6"/>